<reference evidence="1 2" key="1">
    <citation type="submission" date="2006-10" db="EMBL/GenBank/DDBJ databases">
        <title>Complete sequence of Syntrophobacter fumaroxidans MPOB.</title>
        <authorList>
            <consortium name="US DOE Joint Genome Institute"/>
            <person name="Copeland A."/>
            <person name="Lucas S."/>
            <person name="Lapidus A."/>
            <person name="Barry K."/>
            <person name="Detter J.C."/>
            <person name="Glavina del Rio T."/>
            <person name="Hammon N."/>
            <person name="Israni S."/>
            <person name="Pitluck S."/>
            <person name="Goltsman E.G."/>
            <person name="Martinez M."/>
            <person name="Schmutz J."/>
            <person name="Larimer F."/>
            <person name="Land M."/>
            <person name="Hauser L."/>
            <person name="Kyrpides N."/>
            <person name="Kim E."/>
            <person name="Boone D.R."/>
            <person name="Brockman F."/>
            <person name="Culley D."/>
            <person name="Ferry J."/>
            <person name="Gunsalus R."/>
            <person name="McInerney M.J."/>
            <person name="Morrison M."/>
            <person name="Plugge C."/>
            <person name="Rohlin L."/>
            <person name="Scholten J."/>
            <person name="Sieber J."/>
            <person name="Stams A.J.M."/>
            <person name="Worm P."/>
            <person name="Henstra A.M."/>
            <person name="Richardson P."/>
        </authorList>
    </citation>
    <scope>NUCLEOTIDE SEQUENCE [LARGE SCALE GENOMIC DNA]</scope>
    <source>
        <strain evidence="2">DSM 10017 / MPOB</strain>
    </source>
</reference>
<dbReference type="RefSeq" id="WP_011699897.1">
    <property type="nucleotide sequence ID" value="NC_008554.1"/>
</dbReference>
<evidence type="ECO:0000313" key="2">
    <source>
        <dbReference type="Proteomes" id="UP000001784"/>
    </source>
</evidence>
<dbReference type="EMBL" id="CP000478">
    <property type="protein sequence ID" value="ABK18772.1"/>
    <property type="molecule type" value="Genomic_DNA"/>
</dbReference>
<dbReference type="AlphaFoldDB" id="A0LMX0"/>
<dbReference type="eggNOG" id="ENOG50330XJ">
    <property type="taxonomic scope" value="Bacteria"/>
</dbReference>
<dbReference type="OrthoDB" id="5458416at2"/>
<name>A0LMX0_SYNFM</name>
<dbReference type="Proteomes" id="UP000001784">
    <property type="component" value="Chromosome"/>
</dbReference>
<dbReference type="InParanoid" id="A0LMX0"/>
<evidence type="ECO:0008006" key="3">
    <source>
        <dbReference type="Google" id="ProtNLM"/>
    </source>
</evidence>
<organism evidence="1 2">
    <name type="scientific">Syntrophobacter fumaroxidans (strain DSM 10017 / MPOB)</name>
    <dbReference type="NCBI Taxonomy" id="335543"/>
    <lineage>
        <taxon>Bacteria</taxon>
        <taxon>Pseudomonadati</taxon>
        <taxon>Thermodesulfobacteriota</taxon>
        <taxon>Syntrophobacteria</taxon>
        <taxon>Syntrophobacterales</taxon>
        <taxon>Syntrophobacteraceae</taxon>
        <taxon>Syntrophobacter</taxon>
    </lineage>
</organism>
<accession>A0LMX0</accession>
<dbReference type="HOGENOM" id="CLU_1692040_0_0_7"/>
<protein>
    <recommendedName>
        <fullName evidence="3">Activator of Hsp90 ATPase 1 family protein</fullName>
    </recommendedName>
</protein>
<keyword evidence="2" id="KW-1185">Reference proteome</keyword>
<evidence type="ECO:0000313" key="1">
    <source>
        <dbReference type="EMBL" id="ABK18772.1"/>
    </source>
</evidence>
<dbReference type="SUPFAM" id="SSF55961">
    <property type="entry name" value="Bet v1-like"/>
    <property type="match status" value="1"/>
</dbReference>
<gene>
    <name evidence="1" type="ordered locus">Sfum_3099</name>
</gene>
<dbReference type="KEGG" id="sfu:Sfum_3099"/>
<sequence>MKVAEPSRVERSYVQKIDAGPEKVFPLLCPVREAEWVKGWDPYLVLSRSGYAEKDCVFLTGDPQEPVVWVMTELDPVNFRLEIVKVTPGETVGKITIALERTGEDATNARVTYMYTALSGAGEEFVREYTEEFYLEFMQYWEKSLNRFLKTGGT</sequence>
<proteinExistence type="predicted"/>